<dbReference type="InterPro" id="IPR045500">
    <property type="entry name" value="DUF6491"/>
</dbReference>
<evidence type="ECO:0000256" key="1">
    <source>
        <dbReference type="SAM" id="MobiDB-lite"/>
    </source>
</evidence>
<keyword evidence="4" id="KW-1185">Reference proteome</keyword>
<keyword evidence="2" id="KW-0732">Signal</keyword>
<dbReference type="EMBL" id="JBHSMK010000002">
    <property type="protein sequence ID" value="MFC5435549.1"/>
    <property type="molecule type" value="Genomic_DNA"/>
</dbReference>
<dbReference type="RefSeq" id="WP_377301952.1">
    <property type="nucleotide sequence ID" value="NZ_JBHSMK010000002.1"/>
</dbReference>
<evidence type="ECO:0000313" key="4">
    <source>
        <dbReference type="Proteomes" id="UP001596013"/>
    </source>
</evidence>
<protein>
    <submittedName>
        <fullName evidence="3">DUF6491 family protein</fullName>
    </submittedName>
</protein>
<evidence type="ECO:0000256" key="2">
    <source>
        <dbReference type="SAM" id="SignalP"/>
    </source>
</evidence>
<organism evidence="3 4">
    <name type="scientific">Rhodanobacter umsongensis</name>
    <dbReference type="NCBI Taxonomy" id="633153"/>
    <lineage>
        <taxon>Bacteria</taxon>
        <taxon>Pseudomonadati</taxon>
        <taxon>Pseudomonadota</taxon>
        <taxon>Gammaproteobacteria</taxon>
        <taxon>Lysobacterales</taxon>
        <taxon>Rhodanobacteraceae</taxon>
        <taxon>Rhodanobacter</taxon>
    </lineage>
</organism>
<accession>A0ABW0JI24</accession>
<reference evidence="4" key="1">
    <citation type="journal article" date="2019" name="Int. J. Syst. Evol. Microbiol.">
        <title>The Global Catalogue of Microorganisms (GCM) 10K type strain sequencing project: providing services to taxonomists for standard genome sequencing and annotation.</title>
        <authorList>
            <consortium name="The Broad Institute Genomics Platform"/>
            <consortium name="The Broad Institute Genome Sequencing Center for Infectious Disease"/>
            <person name="Wu L."/>
            <person name="Ma J."/>
        </authorList>
    </citation>
    <scope>NUCLEOTIDE SEQUENCE [LARGE SCALE GENOMIC DNA]</scope>
    <source>
        <strain evidence="4">JCM 17130</strain>
    </source>
</reference>
<dbReference type="Pfam" id="PF20101">
    <property type="entry name" value="DUF6491"/>
    <property type="match status" value="1"/>
</dbReference>
<comment type="caution">
    <text evidence="3">The sequence shown here is derived from an EMBL/GenBank/DDBJ whole genome shotgun (WGS) entry which is preliminary data.</text>
</comment>
<proteinExistence type="predicted"/>
<dbReference type="PROSITE" id="PS51257">
    <property type="entry name" value="PROKAR_LIPOPROTEIN"/>
    <property type="match status" value="1"/>
</dbReference>
<evidence type="ECO:0000313" key="3">
    <source>
        <dbReference type="EMBL" id="MFC5435549.1"/>
    </source>
</evidence>
<feature type="chain" id="PRO_5047461184" evidence="2">
    <location>
        <begin position="24"/>
        <end position="150"/>
    </location>
</feature>
<feature type="signal peptide" evidence="2">
    <location>
        <begin position="1"/>
        <end position="23"/>
    </location>
</feature>
<gene>
    <name evidence="3" type="ORF">ACFPME_03220</name>
</gene>
<dbReference type="Proteomes" id="UP001596013">
    <property type="component" value="Unassembled WGS sequence"/>
</dbReference>
<feature type="region of interest" description="Disordered" evidence="1">
    <location>
        <begin position="130"/>
        <end position="150"/>
    </location>
</feature>
<name>A0ABW0JI24_9GAMM</name>
<sequence length="150" mass="16134">MKMITPTLLLIVIACTHVGPVKASETAAARSPLPAAECIDTTQINEWHIVDAHTAIVRTGPKRYLVTLQHACPRLGMPPAGLIFRPNRSNAAVNRGRICGEVGETVRSRNQPPCAIESIGKIDKTRFDEMSAQAKRHGSGADQPTAIPAH</sequence>